<dbReference type="Proteomes" id="UP001295684">
    <property type="component" value="Unassembled WGS sequence"/>
</dbReference>
<evidence type="ECO:0000256" key="1">
    <source>
        <dbReference type="SAM" id="MobiDB-lite"/>
    </source>
</evidence>
<comment type="caution">
    <text evidence="2">The sequence shown here is derived from an EMBL/GenBank/DDBJ whole genome shotgun (WGS) entry which is preliminary data.</text>
</comment>
<sequence length="586" mass="67889">MNKQDSRGYTPLHRAAHRNFCDNVARMLARTSCVMKNSRQRDDHMRVDFEIMDNQWKRADQVRMPVSIISRIIKKKRKNACREYLLATRHDNNETGREQNKIFEKYCVKFDRESDTFEFPEEEFIQPLQHRYANCRDITSNESLTKSWDIIQFQDEYQVEDSRNRMMLKTKSMSMTPRNHPIRYHSMIPHKLCINLRKIGKKVQMPSHQITNISVNCPTESDDSEENSYNVKGRNSEMVKRKSPLFRNASDKNCTYSSNKKHEKQHLKTRQKKILSGKAIELRLDKVAQKGFANKPNGSNPVLDDINLSPQDADSYLNEYTLSESTPPTKRISEIKNIGDVIRSSPVRFEPIAQKRTPLINHPRKSSKSLRKFPVEGQGKCKKLKNFTLDQYYNKLNGLSNDLSGTTKARDQTEQDVSNDSGDMITLTNFNSRVSQKHLRNPFTTTSNSRKNSKNVCTNSLNSRTPELLISQSFSKRLRESYRKLNESKCKISKENTAGPFMLAESLKKCSIFDTPYKEKCISKKKTLNCSKTPYKSVKNKSRFTMNRHDRAKAIGSAKKKSRFSYIPKKCVNLGRTPISSCNKLV</sequence>
<name>A0AAD1TYQ9_EUPCR</name>
<protein>
    <submittedName>
        <fullName evidence="2">Uncharacterized protein</fullName>
    </submittedName>
</protein>
<dbReference type="EMBL" id="CAMPGE010000158">
    <property type="protein sequence ID" value="CAI2358881.1"/>
    <property type="molecule type" value="Genomic_DNA"/>
</dbReference>
<proteinExistence type="predicted"/>
<keyword evidence="3" id="KW-1185">Reference proteome</keyword>
<dbReference type="AlphaFoldDB" id="A0AAD1TYQ9"/>
<evidence type="ECO:0000313" key="2">
    <source>
        <dbReference type="EMBL" id="CAI2358881.1"/>
    </source>
</evidence>
<feature type="region of interest" description="Disordered" evidence="1">
    <location>
        <begin position="403"/>
        <end position="423"/>
    </location>
</feature>
<reference evidence="2" key="1">
    <citation type="submission" date="2023-07" db="EMBL/GenBank/DDBJ databases">
        <authorList>
            <consortium name="AG Swart"/>
            <person name="Singh M."/>
            <person name="Singh A."/>
            <person name="Seah K."/>
            <person name="Emmerich C."/>
        </authorList>
    </citation>
    <scope>NUCLEOTIDE SEQUENCE</scope>
    <source>
        <strain evidence="2">DP1</strain>
    </source>
</reference>
<evidence type="ECO:0000313" key="3">
    <source>
        <dbReference type="Proteomes" id="UP001295684"/>
    </source>
</evidence>
<gene>
    <name evidence="2" type="ORF">ECRASSUSDP1_LOCUS164</name>
</gene>
<accession>A0AAD1TYQ9</accession>
<organism evidence="2 3">
    <name type="scientific">Euplotes crassus</name>
    <dbReference type="NCBI Taxonomy" id="5936"/>
    <lineage>
        <taxon>Eukaryota</taxon>
        <taxon>Sar</taxon>
        <taxon>Alveolata</taxon>
        <taxon>Ciliophora</taxon>
        <taxon>Intramacronucleata</taxon>
        <taxon>Spirotrichea</taxon>
        <taxon>Hypotrichia</taxon>
        <taxon>Euplotida</taxon>
        <taxon>Euplotidae</taxon>
        <taxon>Moneuplotes</taxon>
    </lineage>
</organism>